<proteinExistence type="predicted"/>
<dbReference type="EMBL" id="CP010992">
    <property type="protein sequence ID" value="QCV57182.1"/>
    <property type="molecule type" value="Genomic_DNA"/>
</dbReference>
<dbReference type="AlphaFoldDB" id="A0AAJ3ZK75"/>
<evidence type="ECO:0000313" key="3">
    <source>
        <dbReference type="Proteomes" id="UP000304840"/>
    </source>
</evidence>
<protein>
    <submittedName>
        <fullName evidence="2">Uncharacterized protein</fullName>
    </submittedName>
</protein>
<reference evidence="2 3" key="2">
    <citation type="submission" date="2019-05" db="EMBL/GenBank/DDBJ databases">
        <authorList>
            <person name="Ravantti J.J."/>
        </authorList>
    </citation>
    <scope>NUCLEOTIDE SEQUENCE [LARGE SCALE GENOMIC DNA]</scope>
    <source>
        <strain evidence="2 3">B185</strain>
    </source>
</reference>
<evidence type="ECO:0000313" key="2">
    <source>
        <dbReference type="EMBL" id="QCV57182.1"/>
    </source>
</evidence>
<accession>A0AAJ3ZK75</accession>
<keyword evidence="1" id="KW-0175">Coiled coil</keyword>
<dbReference type="Proteomes" id="UP000304840">
    <property type="component" value="Chromosome"/>
</dbReference>
<organism evidence="2 3">
    <name type="scientific">Flavobacterium columnare</name>
    <dbReference type="NCBI Taxonomy" id="996"/>
    <lineage>
        <taxon>Bacteria</taxon>
        <taxon>Pseudomonadati</taxon>
        <taxon>Bacteroidota</taxon>
        <taxon>Flavobacteriia</taxon>
        <taxon>Flavobacteriales</taxon>
        <taxon>Flavobacteriaceae</taxon>
        <taxon>Flavobacterium</taxon>
    </lineage>
</organism>
<reference evidence="3" key="1">
    <citation type="submission" date="2016-03" db="EMBL/GenBank/DDBJ databases">
        <title>Flavobacterium columnare strain B185, complete genome.</title>
        <authorList>
            <person name="Sundberg L.-R."/>
            <person name="Papponen P."/>
            <person name="Laanto E."/>
        </authorList>
    </citation>
    <scope>NUCLEOTIDE SEQUENCE [LARGE SCALE GENOMIC DNA]</scope>
    <source>
        <strain evidence="3">B185</strain>
    </source>
</reference>
<gene>
    <name evidence="2" type="ORF">UN65_15000</name>
</gene>
<sequence length="450" mass="50024">MRNDRYTCTFVAVMFFCYTQGQTGNGISKTLQQKTNAVEVSSNKERIKTEVLVQKSVPDVKNNLTSGVTNPTTKLEVDSEIEGVSGLKFTQLKSTSSTVQPNGKALTVDSQGNVILTPITGSGGTYSDIYGSDGTLQGDRTVNMDGKKLNFISSANGTSVLNIDAKSGSIGIGTNTLYSKLEVAGSLPDGQTFADVNDRNNKCRILSAGSLTNNVRERSFLFYDFPKSNINPNESSFWFSLTDRSDASRFIVEARQGGYGYFKFTDATQKDCFTVSNNGADFVFLEMPKKDTHVVLGGTQAWPIAHTFWVKTGSSKFDSDVFVDTHIGIGTDKFVDPVDSNKEYKLSVKGRVRAEEVKVYNTWADYVFTKDYKLRSLEEVETFINENKHLPNVPSAKEITEKGLELGEIARVQQEKIEELTLYLIQQNKEIQELKKKLNAMLEKNNCFEY</sequence>
<dbReference type="RefSeq" id="WP_138425515.1">
    <property type="nucleotide sequence ID" value="NZ_CP010992.1"/>
</dbReference>
<feature type="coiled-coil region" evidence="1">
    <location>
        <begin position="417"/>
        <end position="444"/>
    </location>
</feature>
<name>A0AAJ3ZK75_9FLAO</name>
<evidence type="ECO:0000256" key="1">
    <source>
        <dbReference type="SAM" id="Coils"/>
    </source>
</evidence>